<keyword evidence="3" id="KW-1185">Reference proteome</keyword>
<keyword evidence="1" id="KW-0472">Membrane</keyword>
<feature type="transmembrane region" description="Helical" evidence="1">
    <location>
        <begin position="21"/>
        <end position="39"/>
    </location>
</feature>
<dbReference type="EMBL" id="OU963871">
    <property type="protein sequence ID" value="CAH0383816.1"/>
    <property type="molecule type" value="Genomic_DNA"/>
</dbReference>
<dbReference type="Gene3D" id="3.40.50.1000">
    <property type="entry name" value="HAD superfamily/HAD-like"/>
    <property type="match status" value="1"/>
</dbReference>
<evidence type="ECO:0000313" key="2">
    <source>
        <dbReference type="EMBL" id="CAH0383816.1"/>
    </source>
</evidence>
<proteinExistence type="predicted"/>
<dbReference type="Proteomes" id="UP001152759">
    <property type="component" value="Chromosome 10"/>
</dbReference>
<accession>A0A9P0A432</accession>
<organism evidence="2 3">
    <name type="scientific">Bemisia tabaci</name>
    <name type="common">Sweetpotato whitefly</name>
    <name type="synonym">Aleurodes tabaci</name>
    <dbReference type="NCBI Taxonomy" id="7038"/>
    <lineage>
        <taxon>Eukaryota</taxon>
        <taxon>Metazoa</taxon>
        <taxon>Ecdysozoa</taxon>
        <taxon>Arthropoda</taxon>
        <taxon>Hexapoda</taxon>
        <taxon>Insecta</taxon>
        <taxon>Pterygota</taxon>
        <taxon>Neoptera</taxon>
        <taxon>Paraneoptera</taxon>
        <taxon>Hemiptera</taxon>
        <taxon>Sternorrhyncha</taxon>
        <taxon>Aleyrodoidea</taxon>
        <taxon>Aleyrodidae</taxon>
        <taxon>Aleyrodinae</taxon>
        <taxon>Bemisia</taxon>
    </lineage>
</organism>
<dbReference type="PANTHER" id="PTHR17901">
    <property type="entry name" value="MAGNESIUM-DEPENDENT PHOSPHATASE 1 MDP1"/>
    <property type="match status" value="1"/>
</dbReference>
<evidence type="ECO:0008006" key="4">
    <source>
        <dbReference type="Google" id="ProtNLM"/>
    </source>
</evidence>
<evidence type="ECO:0000313" key="3">
    <source>
        <dbReference type="Proteomes" id="UP001152759"/>
    </source>
</evidence>
<keyword evidence="1" id="KW-1133">Transmembrane helix</keyword>
<evidence type="ECO:0000256" key="1">
    <source>
        <dbReference type="SAM" id="Phobius"/>
    </source>
</evidence>
<dbReference type="InterPro" id="IPR010036">
    <property type="entry name" value="MDP_1_eu_arc"/>
</dbReference>
<dbReference type="InterPro" id="IPR023214">
    <property type="entry name" value="HAD_sf"/>
</dbReference>
<name>A0A9P0A432_BEMTA</name>
<keyword evidence="1" id="KW-0812">Transmembrane</keyword>
<dbReference type="InterPro" id="IPR036412">
    <property type="entry name" value="HAD-like_sf"/>
</dbReference>
<dbReference type="AlphaFoldDB" id="A0A9P0A432"/>
<dbReference type="GO" id="GO:0003993">
    <property type="term" value="F:acid phosphatase activity"/>
    <property type="evidence" value="ECO:0007669"/>
    <property type="project" value="TreeGrafter"/>
</dbReference>
<dbReference type="Pfam" id="PF12689">
    <property type="entry name" value="Acid_PPase"/>
    <property type="match status" value="1"/>
</dbReference>
<sequence length="230" mass="26720">MIIARHSDVKRYLELTYDEEFCLIIMLFMISWMCVLVRVPSTFSQVFSVPAHLEAPTPNPLYRPKLIIFETDHLLWPFWVDIKVTPPFKKEENGVVTDDKGAVLKPYPEVSEVLKKLTEENITLAVGFRSEFKEETETLLKYFDFRRYFKYVIARARSKRFSFESFRELSGVDLSDMLLFDSEARGTVDAERARIPAVLVRFGMNLEVLDEGLGKFAKVKQDLEDLSGQE</sequence>
<dbReference type="PANTHER" id="PTHR17901:SF14">
    <property type="entry name" value="MAGNESIUM-DEPENDENT PHOSPHATASE 1"/>
    <property type="match status" value="1"/>
</dbReference>
<reference evidence="2" key="1">
    <citation type="submission" date="2021-12" db="EMBL/GenBank/DDBJ databases">
        <authorList>
            <person name="King R."/>
        </authorList>
    </citation>
    <scope>NUCLEOTIDE SEQUENCE</scope>
</reference>
<dbReference type="SUPFAM" id="SSF56784">
    <property type="entry name" value="HAD-like"/>
    <property type="match status" value="1"/>
</dbReference>
<protein>
    <recommendedName>
        <fullName evidence="4">Magnesium-dependent phosphatase 1</fullName>
    </recommendedName>
</protein>
<gene>
    <name evidence="2" type="ORF">BEMITA_LOCUS3225</name>
</gene>